<sequence length="66" mass="7197">MRLEACPEAVEGACPEASEVLEVSLKLASSASVRDDASFSNCVYNKIIMFYIKIHFDVGCDKNPPS</sequence>
<keyword evidence="2" id="KW-1185">Reference proteome</keyword>
<evidence type="ECO:0000313" key="2">
    <source>
        <dbReference type="Proteomes" id="UP000054725"/>
    </source>
</evidence>
<name>A0A0W0X4H7_9GAMM</name>
<gene>
    <name evidence="1" type="ORF">Lnau_0163</name>
</gene>
<evidence type="ECO:0000313" key="1">
    <source>
        <dbReference type="EMBL" id="KTD39396.1"/>
    </source>
</evidence>
<protein>
    <submittedName>
        <fullName evidence="1">Uncharacterized protein</fullName>
    </submittedName>
</protein>
<organism evidence="1 2">
    <name type="scientific">Legionella nautarum</name>
    <dbReference type="NCBI Taxonomy" id="45070"/>
    <lineage>
        <taxon>Bacteria</taxon>
        <taxon>Pseudomonadati</taxon>
        <taxon>Pseudomonadota</taxon>
        <taxon>Gammaproteobacteria</taxon>
        <taxon>Legionellales</taxon>
        <taxon>Legionellaceae</taxon>
        <taxon>Legionella</taxon>
    </lineage>
</organism>
<accession>A0A0W0X4H7</accession>
<comment type="caution">
    <text evidence="1">The sequence shown here is derived from an EMBL/GenBank/DDBJ whole genome shotgun (WGS) entry which is preliminary data.</text>
</comment>
<dbReference type="STRING" id="45070.Lnau_0163"/>
<dbReference type="EMBL" id="LNYO01000001">
    <property type="protein sequence ID" value="KTD39396.1"/>
    <property type="molecule type" value="Genomic_DNA"/>
</dbReference>
<dbReference type="Proteomes" id="UP000054725">
    <property type="component" value="Unassembled WGS sequence"/>
</dbReference>
<dbReference type="PATRIC" id="fig|45070.6.peg.169"/>
<reference evidence="1 2" key="1">
    <citation type="submission" date="2015-11" db="EMBL/GenBank/DDBJ databases">
        <title>Genomic analysis of 38 Legionella species identifies large and diverse effector repertoires.</title>
        <authorList>
            <person name="Burstein D."/>
            <person name="Amaro F."/>
            <person name="Zusman T."/>
            <person name="Lifshitz Z."/>
            <person name="Cohen O."/>
            <person name="Gilbert J.A."/>
            <person name="Pupko T."/>
            <person name="Shuman H.A."/>
            <person name="Segal G."/>
        </authorList>
    </citation>
    <scope>NUCLEOTIDE SEQUENCE [LARGE SCALE GENOMIC DNA]</scope>
    <source>
        <strain evidence="1 2">ATCC 49506</strain>
    </source>
</reference>
<proteinExistence type="predicted"/>
<dbReference type="AlphaFoldDB" id="A0A0W0X4H7"/>